<dbReference type="Proteomes" id="UP001500618">
    <property type="component" value="Unassembled WGS sequence"/>
</dbReference>
<evidence type="ECO:0000313" key="2">
    <source>
        <dbReference type="Proteomes" id="UP001500618"/>
    </source>
</evidence>
<dbReference type="RefSeq" id="WP_279580163.1">
    <property type="nucleotide sequence ID" value="NZ_WOTO01000011.1"/>
</dbReference>
<gene>
    <name evidence="1" type="ORF">GCM10009765_28390</name>
</gene>
<dbReference type="EMBL" id="BAAANY010000009">
    <property type="protein sequence ID" value="GAA1677410.1"/>
    <property type="molecule type" value="Genomic_DNA"/>
</dbReference>
<comment type="caution">
    <text evidence="1">The sequence shown here is derived from an EMBL/GenBank/DDBJ whole genome shotgun (WGS) entry which is preliminary data.</text>
</comment>
<organism evidence="1 2">
    <name type="scientific">Fodinicola feengrottensis</name>
    <dbReference type="NCBI Taxonomy" id="435914"/>
    <lineage>
        <taxon>Bacteria</taxon>
        <taxon>Bacillati</taxon>
        <taxon>Actinomycetota</taxon>
        <taxon>Actinomycetes</taxon>
        <taxon>Mycobacteriales</taxon>
        <taxon>Fodinicola</taxon>
    </lineage>
</organism>
<accession>A0ABN2GVE3</accession>
<evidence type="ECO:0000313" key="1">
    <source>
        <dbReference type="EMBL" id="GAA1677410.1"/>
    </source>
</evidence>
<sequence length="160" mass="17760">MTGWQQVHRRTDLLNLVLDEITGTGSAQVPAVHIAAIEAEFGGFDEFLLAAHQRWSTAYAARLDGLLEEAPDDMATGLARICAELRALRPGLRTLLDYYSDNPALAAAEDRQWRQLVAATGVTTMPAMPVMREDGRRTHCPLGQWLIGMADRRIRRVLHA</sequence>
<protein>
    <submittedName>
        <fullName evidence="1">Uncharacterized protein</fullName>
    </submittedName>
</protein>
<name>A0ABN2GVE3_9ACTN</name>
<reference evidence="1 2" key="1">
    <citation type="journal article" date="2019" name="Int. J. Syst. Evol. Microbiol.">
        <title>The Global Catalogue of Microorganisms (GCM) 10K type strain sequencing project: providing services to taxonomists for standard genome sequencing and annotation.</title>
        <authorList>
            <consortium name="The Broad Institute Genomics Platform"/>
            <consortium name="The Broad Institute Genome Sequencing Center for Infectious Disease"/>
            <person name="Wu L."/>
            <person name="Ma J."/>
        </authorList>
    </citation>
    <scope>NUCLEOTIDE SEQUENCE [LARGE SCALE GENOMIC DNA]</scope>
    <source>
        <strain evidence="1 2">JCM 14718</strain>
    </source>
</reference>
<proteinExistence type="predicted"/>
<keyword evidence="2" id="KW-1185">Reference proteome</keyword>